<dbReference type="PROSITE" id="PS51898">
    <property type="entry name" value="TYR_RECOMBINASE"/>
    <property type="match status" value="1"/>
</dbReference>
<keyword evidence="3" id="KW-0238">DNA-binding</keyword>
<evidence type="ECO:0000259" key="5">
    <source>
        <dbReference type="PROSITE" id="PS51898"/>
    </source>
</evidence>
<dbReference type="Gene3D" id="1.10.150.130">
    <property type="match status" value="1"/>
</dbReference>
<proteinExistence type="inferred from homology"/>
<sequence>MPKLTKRTIDSLQAESKDFFVWDSQIAGFGVRVMPSGAKTYQAQYRAGGRTRRVSLGRHGKITVDEARRLAKDVMGSVAMGENPAEEIAQERRAPTVAALCDRFFQEHVQERCKASTQSEYRRALDLFIKPEIGSFKVVDVARKDIAALHHKHRAIPYQANRTLQVLSKMFNMAEVWGLRPDGSNPCRHVPKYREEKRERFLSRDELQRLGQTLADAERDGSESTFVIAAFRLLILTGCRLREIQTLRWDHITDVGLELPDTKTGARRIPLPVAARAVLSALPRTWGNPYVIEGKLPSTYVTDLQKPWRRIRDRAGLRNVRIHDLRHTYASNAVSSGMPIQMVGRLLGHSQIQTTMRYAHLADDPVRKAAEENADRLNLMVGVTTHRSASRRLAS</sequence>
<gene>
    <name evidence="6" type="ORF">SAMN05444714_3223</name>
</gene>
<dbReference type="CDD" id="cd00796">
    <property type="entry name" value="INT_Rci_Hp1_C"/>
    <property type="match status" value="1"/>
</dbReference>
<dbReference type="RefSeq" id="WP_090210613.1">
    <property type="nucleotide sequence ID" value="NZ_FOZM01000004.1"/>
</dbReference>
<evidence type="ECO:0000313" key="6">
    <source>
        <dbReference type="EMBL" id="SFS22254.1"/>
    </source>
</evidence>
<dbReference type="GO" id="GO:0006310">
    <property type="term" value="P:DNA recombination"/>
    <property type="evidence" value="ECO:0007669"/>
    <property type="project" value="UniProtKB-KW"/>
</dbReference>
<dbReference type="STRING" id="1123755.SAMN05444714_3223"/>
<protein>
    <submittedName>
        <fullName evidence="6">Site-specific recombinase XerD</fullName>
    </submittedName>
</protein>
<dbReference type="InterPro" id="IPR010998">
    <property type="entry name" value="Integrase_recombinase_N"/>
</dbReference>
<dbReference type="Proteomes" id="UP000198926">
    <property type="component" value="Unassembled WGS sequence"/>
</dbReference>
<organism evidence="6 7">
    <name type="scientific">Yoonia litorea</name>
    <dbReference type="NCBI Taxonomy" id="1123755"/>
    <lineage>
        <taxon>Bacteria</taxon>
        <taxon>Pseudomonadati</taxon>
        <taxon>Pseudomonadota</taxon>
        <taxon>Alphaproteobacteria</taxon>
        <taxon>Rhodobacterales</taxon>
        <taxon>Paracoccaceae</taxon>
        <taxon>Yoonia</taxon>
    </lineage>
</organism>
<dbReference type="GO" id="GO:0003677">
    <property type="term" value="F:DNA binding"/>
    <property type="evidence" value="ECO:0007669"/>
    <property type="project" value="UniProtKB-KW"/>
</dbReference>
<evidence type="ECO:0000256" key="3">
    <source>
        <dbReference type="ARBA" id="ARBA00023125"/>
    </source>
</evidence>
<dbReference type="InterPro" id="IPR002104">
    <property type="entry name" value="Integrase_catalytic"/>
</dbReference>
<dbReference type="InterPro" id="IPR013762">
    <property type="entry name" value="Integrase-like_cat_sf"/>
</dbReference>
<dbReference type="OrthoDB" id="6388170at2"/>
<keyword evidence="2" id="KW-0229">DNA integration</keyword>
<comment type="similarity">
    <text evidence="1">Belongs to the 'phage' integrase family.</text>
</comment>
<accession>A0A1I6N2Y0</accession>
<keyword evidence="7" id="KW-1185">Reference proteome</keyword>
<dbReference type="Pfam" id="PF00589">
    <property type="entry name" value="Phage_integrase"/>
    <property type="match status" value="1"/>
</dbReference>
<dbReference type="PANTHER" id="PTHR30629:SF2">
    <property type="entry name" value="PROPHAGE INTEGRASE INTS-RELATED"/>
    <property type="match status" value="1"/>
</dbReference>
<dbReference type="PANTHER" id="PTHR30629">
    <property type="entry name" value="PROPHAGE INTEGRASE"/>
    <property type="match status" value="1"/>
</dbReference>
<evidence type="ECO:0000313" key="7">
    <source>
        <dbReference type="Proteomes" id="UP000198926"/>
    </source>
</evidence>
<evidence type="ECO:0000256" key="4">
    <source>
        <dbReference type="ARBA" id="ARBA00023172"/>
    </source>
</evidence>
<dbReference type="SUPFAM" id="SSF56349">
    <property type="entry name" value="DNA breaking-rejoining enzymes"/>
    <property type="match status" value="1"/>
</dbReference>
<dbReference type="EMBL" id="FOZM01000004">
    <property type="protein sequence ID" value="SFS22254.1"/>
    <property type="molecule type" value="Genomic_DNA"/>
</dbReference>
<dbReference type="InterPro" id="IPR011010">
    <property type="entry name" value="DNA_brk_join_enz"/>
</dbReference>
<name>A0A1I6N2Y0_9RHOB</name>
<dbReference type="Pfam" id="PF13356">
    <property type="entry name" value="Arm-DNA-bind_3"/>
    <property type="match status" value="1"/>
</dbReference>
<dbReference type="Gene3D" id="3.30.160.390">
    <property type="entry name" value="Integrase, DNA-binding domain"/>
    <property type="match status" value="1"/>
</dbReference>
<keyword evidence="4" id="KW-0233">DNA recombination</keyword>
<feature type="domain" description="Tyr recombinase" evidence="5">
    <location>
        <begin position="197"/>
        <end position="371"/>
    </location>
</feature>
<dbReference type="Gene3D" id="1.10.443.10">
    <property type="entry name" value="Intergrase catalytic core"/>
    <property type="match status" value="1"/>
</dbReference>
<dbReference type="AlphaFoldDB" id="A0A1I6N2Y0"/>
<evidence type="ECO:0000256" key="2">
    <source>
        <dbReference type="ARBA" id="ARBA00022908"/>
    </source>
</evidence>
<dbReference type="InterPro" id="IPR025166">
    <property type="entry name" value="Integrase_DNA_bind_dom"/>
</dbReference>
<dbReference type="InterPro" id="IPR050808">
    <property type="entry name" value="Phage_Integrase"/>
</dbReference>
<dbReference type="InterPro" id="IPR038488">
    <property type="entry name" value="Integrase_DNA-bd_sf"/>
</dbReference>
<reference evidence="6 7" key="1">
    <citation type="submission" date="2016-10" db="EMBL/GenBank/DDBJ databases">
        <authorList>
            <person name="de Groot N.N."/>
        </authorList>
    </citation>
    <scope>NUCLEOTIDE SEQUENCE [LARGE SCALE GENOMIC DNA]</scope>
    <source>
        <strain evidence="6 7">DSM 29433</strain>
    </source>
</reference>
<evidence type="ECO:0000256" key="1">
    <source>
        <dbReference type="ARBA" id="ARBA00008857"/>
    </source>
</evidence>
<dbReference type="GO" id="GO:0015074">
    <property type="term" value="P:DNA integration"/>
    <property type="evidence" value="ECO:0007669"/>
    <property type="project" value="UniProtKB-KW"/>
</dbReference>